<proteinExistence type="predicted"/>
<organism evidence="2 3">
    <name type="scientific">Saccharomonospora cyanea NA-134</name>
    <dbReference type="NCBI Taxonomy" id="882082"/>
    <lineage>
        <taxon>Bacteria</taxon>
        <taxon>Bacillati</taxon>
        <taxon>Actinomycetota</taxon>
        <taxon>Actinomycetes</taxon>
        <taxon>Pseudonocardiales</taxon>
        <taxon>Pseudonocardiaceae</taxon>
        <taxon>Saccharomonospora</taxon>
    </lineage>
</organism>
<reference evidence="2 3" key="1">
    <citation type="submission" date="2011-11" db="EMBL/GenBank/DDBJ databases">
        <title>The Noncontiguous Finished sequence of Saccharomonospora cyanea NA-134.</title>
        <authorList>
            <consortium name="US DOE Joint Genome Institute"/>
            <person name="Lucas S."/>
            <person name="Han J."/>
            <person name="Lapidus A."/>
            <person name="Cheng J.-F."/>
            <person name="Goodwin L."/>
            <person name="Pitluck S."/>
            <person name="Peters L."/>
            <person name="Ovchinnikova G."/>
            <person name="Lu M."/>
            <person name="Detter J.C."/>
            <person name="Han C."/>
            <person name="Tapia R."/>
            <person name="Land M."/>
            <person name="Hauser L."/>
            <person name="Kyrpides N."/>
            <person name="Ivanova N."/>
            <person name="Pagani I."/>
            <person name="Brambilla E.-M."/>
            <person name="Klenk H.-P."/>
            <person name="Woyke T."/>
        </authorList>
    </citation>
    <scope>NUCLEOTIDE SEQUENCE [LARGE SCALE GENOMIC DNA]</scope>
    <source>
        <strain evidence="2 3">NA-134</strain>
    </source>
</reference>
<keyword evidence="1" id="KW-1133">Transmembrane helix</keyword>
<gene>
    <name evidence="2" type="ORF">SaccyDRAFT_1586</name>
</gene>
<dbReference type="eggNOG" id="ENOG5032MAI">
    <property type="taxonomic scope" value="Bacteria"/>
</dbReference>
<dbReference type="AlphaFoldDB" id="H5XFU5"/>
<dbReference type="OrthoDB" id="3556663at2"/>
<evidence type="ECO:0000313" key="2">
    <source>
        <dbReference type="EMBL" id="EHR60487.1"/>
    </source>
</evidence>
<protein>
    <submittedName>
        <fullName evidence="2">Uncharacterized protein</fullName>
    </submittedName>
</protein>
<sequence>MGPGFGAPGPVPGGPLTVAGWGALPAALGVVMTFVGMFALPWASAMGNSVWFLDLWEATDWEMDLRPLYVVCLSFVLLAVLPLAVLPWTLGALRTDRSARWLSGILRNNLSRRTFVKYRVVFAGRAFAATVLHGMGIAYIFKGDFEASSAGPWVLLAGCLLTVVGALVGPRKGPGLPQTSM</sequence>
<keyword evidence="1" id="KW-0812">Transmembrane</keyword>
<feature type="transmembrane region" description="Helical" evidence="1">
    <location>
        <begin position="68"/>
        <end position="90"/>
    </location>
</feature>
<evidence type="ECO:0000256" key="1">
    <source>
        <dbReference type="SAM" id="Phobius"/>
    </source>
</evidence>
<keyword evidence="1" id="KW-0472">Membrane</keyword>
<feature type="transmembrane region" description="Helical" evidence="1">
    <location>
        <begin position="153"/>
        <end position="170"/>
    </location>
</feature>
<feature type="transmembrane region" description="Helical" evidence="1">
    <location>
        <begin position="120"/>
        <end position="141"/>
    </location>
</feature>
<dbReference type="EMBL" id="CM001440">
    <property type="protein sequence ID" value="EHR60487.1"/>
    <property type="molecule type" value="Genomic_DNA"/>
</dbReference>
<keyword evidence="3" id="KW-1185">Reference proteome</keyword>
<dbReference type="Proteomes" id="UP000002791">
    <property type="component" value="Chromosome"/>
</dbReference>
<accession>H5XFU5</accession>
<name>H5XFU5_9PSEU</name>
<feature type="transmembrane region" description="Helical" evidence="1">
    <location>
        <begin position="21"/>
        <end position="43"/>
    </location>
</feature>
<dbReference type="HOGENOM" id="CLU_1502427_0_0_11"/>
<evidence type="ECO:0000313" key="3">
    <source>
        <dbReference type="Proteomes" id="UP000002791"/>
    </source>
</evidence>